<comment type="caution">
    <text evidence="5">The sequence shown here is derived from an EMBL/GenBank/DDBJ whole genome shotgun (WGS) entry which is preliminary data.</text>
</comment>
<feature type="domain" description="DUF4218" evidence="3">
    <location>
        <begin position="671"/>
        <end position="783"/>
    </location>
</feature>
<evidence type="ECO:0000259" key="2">
    <source>
        <dbReference type="Pfam" id="PF13952"/>
    </source>
</evidence>
<dbReference type="Pfam" id="PF13952">
    <property type="entry name" value="DUF4216"/>
    <property type="match status" value="1"/>
</dbReference>
<dbReference type="InterPro" id="IPR004252">
    <property type="entry name" value="Probable_transposase_24"/>
</dbReference>
<reference evidence="5" key="1">
    <citation type="submission" date="2023-03" db="EMBL/GenBank/DDBJ databases">
        <title>Chromosome-scale reference genome and RAD-based genetic map of yellow starthistle (Centaurea solstitialis) reveal putative structural variation and QTLs associated with invader traits.</title>
        <authorList>
            <person name="Reatini B."/>
            <person name="Cang F.A."/>
            <person name="Jiang Q."/>
            <person name="Mckibben M.T.W."/>
            <person name="Barker M.S."/>
            <person name="Rieseberg L.H."/>
            <person name="Dlugosch K.M."/>
        </authorList>
    </citation>
    <scope>NUCLEOTIDE SEQUENCE</scope>
    <source>
        <strain evidence="5">CAN-66</strain>
        <tissue evidence="5">Leaf</tissue>
    </source>
</reference>
<dbReference type="InterPro" id="IPR025452">
    <property type="entry name" value="DUF4218"/>
</dbReference>
<proteinExistence type="predicted"/>
<dbReference type="InterPro" id="IPR004242">
    <property type="entry name" value="Transposase_21"/>
</dbReference>
<sequence>MAIDKSWTTLRRRNSDEFWNGLQEFMEIAKEHVNSSGFVRCPCTRCLNMLSQKPDVVEAHIHAYGWQASYTTWVYHGEVDPLHVIEDEGPTTDEMIGAINDVIGENINNEEHVDEGIPDGGANGIDQEYAELFQEVETELYPSCTWLSSLNFLAKMLHMKVMNKWTDSSFDQLLEFLKFAFPKDNKVPASYYDAKKKMRKIGLGYQPIHVCKNDCCLFWKENESMQTCPVCGDSRWVDKNTKGKKVPQKVLRYFPLTPRLKRLYSSRHTAKDMTWHTNGRSTEDGIMRHPVDGSAWKDFDTRYPEFANEPRNVRLGLAADGFNPFGNMSQSYSMWPVILTTYNTPPWLCMKESSFMLTLLIPGPKSPGKDMDVFLRPLVDELKMLWGEGVQTRDAVTNSIFTMRAALLWTINDFPARSSLSGWSGQGYKACPTCNEDTPSCRVVGKTAYVGHRRFLSSSHRWRKSKLFDGNLEKRHPPRRFSSVAILEQLAHIPTRLPGKHPSFGGMKRKRDPNELNWTKRSIFFELEYWSFLELKHNLDVMHVEKKRTLLMNDKSKDTSNARVDLKDLGIRKELWLQEKDNKIIKPHAKYSFTTDDRRRFCQFIKGVKLPDGFGSNFRKKVTDNDTNIVGLKSHDCHILMQRLLPVGVRGCLDDDIVAPIFELCTFFKQICARTLVVDDMKKAQDQLIMILCKLELIFPPAFFDIMIHLVLHLPEEAILGGPVYMRWMYPFERYMKKLKNYVRNKAKPEGSIAEGYVADEALTFCSMYLQGIQTRFNQPDRNEDVVVHKRQLSVFESQCRPTSASKIIFLKTPDRKAMEWFVLYNCPEIQVYMDQFHSEMQGSNLQNEFPSWFNKKMCNLRQAASPECTDELFSLAHGTNFNAHSYTGCIVNGVRFVVRSRDMQRTTQNSGVAVPGVDGFTFYGQLEEILELRYLNGYSVVLFRCKWFNTDPRKGRCVIKNNVTSINISSEWYKDDPFILATQAKQVFYIEDLSRNRNWRVVEEVNHRKIWDHPSIKDVNEIDVIHDNSSSNFVLNSDLGELPNTSLERHGQSSVVGDIPTVNQVDDEDFINDESEDDGMEDDLLLSDDNDDENPGIQCCSSDECCEAMAGPVHQSRNISQIVEAAFQANGEMPLPISFDTMGTYKAVGQNANMFIRYLGYLVGIHIPLHYQRWNDVPQEYKTGILPRIEQYFALDHDLPEWPMILAGIDRECQNRYRDRKAMYKKHGISFCEVMSAAVHRSHGGDAGAMPKKRGISRSANLEAAFKANGGRPLPIGFDKTEDTYKAVGQNSNMFIRYIGNLVGIHIPPYYSSWDDVPNEYKMGILPRIEQYFALDRQLPEWPMILAGIERECQDRYRERKARYKKHFLSVGGYTDMEIAKKNPPSTITDETWWRKTVDFFADPENMTRAEKNAQNRSNVKYPSLHGSTSYVASRYKKRNRETQELPSPIDHWQQMHRRPNGGWVSEAARLDHERMLAEYTRQTQTAQSTLDGEASINETQIISKVLGERRGHNTGRGRRLKGIGAATMCGLQTSQETTTPPSSTIDLMHLLATQVNLMIQTSHDNVQTLLKTIEEMRTNPNVPIPPLQNPQSIDVDAMIASMAARQPQQPSNDEHEDDHEDDHDDEGTGSQDD</sequence>
<evidence type="ECO:0000256" key="1">
    <source>
        <dbReference type="SAM" id="MobiDB-lite"/>
    </source>
</evidence>
<evidence type="ECO:0000313" key="5">
    <source>
        <dbReference type="EMBL" id="KAJ9550206.1"/>
    </source>
</evidence>
<feature type="region of interest" description="Disordered" evidence="1">
    <location>
        <begin position="1601"/>
        <end position="1635"/>
    </location>
</feature>
<evidence type="ECO:0000313" key="6">
    <source>
        <dbReference type="Proteomes" id="UP001172457"/>
    </source>
</evidence>
<accession>A0AA38WJ02</accession>
<dbReference type="InterPro" id="IPR025312">
    <property type="entry name" value="DUF4216"/>
</dbReference>
<feature type="domain" description="DUF4216" evidence="2">
    <location>
        <begin position="931"/>
        <end position="1003"/>
    </location>
</feature>
<dbReference type="Pfam" id="PF13960">
    <property type="entry name" value="DUF4218"/>
    <property type="match status" value="1"/>
</dbReference>
<dbReference type="PANTHER" id="PTHR48258">
    <property type="entry name" value="DUF4218 DOMAIN-CONTAINING PROTEIN-RELATED"/>
    <property type="match status" value="1"/>
</dbReference>
<feature type="domain" description="Transposase-associated" evidence="4">
    <location>
        <begin position="5"/>
        <end position="78"/>
    </location>
</feature>
<dbReference type="PANTHER" id="PTHR48258:SF14">
    <property type="entry name" value="OS02G0583300 PROTEIN"/>
    <property type="match status" value="1"/>
</dbReference>
<dbReference type="Pfam" id="PF02992">
    <property type="entry name" value="Transposase_21"/>
    <property type="match status" value="1"/>
</dbReference>
<dbReference type="Pfam" id="PF13963">
    <property type="entry name" value="Transpos_assoc"/>
    <property type="match status" value="1"/>
</dbReference>
<name>A0AA38WJ02_9ASTR</name>
<keyword evidence="6" id="KW-1185">Reference proteome</keyword>
<organism evidence="5 6">
    <name type="scientific">Centaurea solstitialis</name>
    <name type="common">yellow star-thistle</name>
    <dbReference type="NCBI Taxonomy" id="347529"/>
    <lineage>
        <taxon>Eukaryota</taxon>
        <taxon>Viridiplantae</taxon>
        <taxon>Streptophyta</taxon>
        <taxon>Embryophyta</taxon>
        <taxon>Tracheophyta</taxon>
        <taxon>Spermatophyta</taxon>
        <taxon>Magnoliopsida</taxon>
        <taxon>eudicotyledons</taxon>
        <taxon>Gunneridae</taxon>
        <taxon>Pentapetalae</taxon>
        <taxon>asterids</taxon>
        <taxon>campanulids</taxon>
        <taxon>Asterales</taxon>
        <taxon>Asteraceae</taxon>
        <taxon>Carduoideae</taxon>
        <taxon>Cardueae</taxon>
        <taxon>Centaureinae</taxon>
        <taxon>Centaurea</taxon>
    </lineage>
</organism>
<evidence type="ECO:0008006" key="7">
    <source>
        <dbReference type="Google" id="ProtNLM"/>
    </source>
</evidence>
<feature type="compositionally biased region" description="Acidic residues" evidence="1">
    <location>
        <begin position="1616"/>
        <end position="1635"/>
    </location>
</feature>
<dbReference type="Proteomes" id="UP001172457">
    <property type="component" value="Chromosome 4"/>
</dbReference>
<protein>
    <recommendedName>
        <fullName evidence="7">Transposase</fullName>
    </recommendedName>
</protein>
<dbReference type="EMBL" id="JARYMX010000004">
    <property type="protein sequence ID" value="KAJ9550206.1"/>
    <property type="molecule type" value="Genomic_DNA"/>
</dbReference>
<evidence type="ECO:0000259" key="4">
    <source>
        <dbReference type="Pfam" id="PF13963"/>
    </source>
</evidence>
<dbReference type="InterPro" id="IPR029480">
    <property type="entry name" value="Transpos_assoc"/>
</dbReference>
<dbReference type="Pfam" id="PF03004">
    <property type="entry name" value="Transposase_24"/>
    <property type="match status" value="1"/>
</dbReference>
<evidence type="ECO:0000259" key="3">
    <source>
        <dbReference type="Pfam" id="PF13960"/>
    </source>
</evidence>
<gene>
    <name evidence="5" type="ORF">OSB04_014251</name>
</gene>